<feature type="signal peptide" evidence="3">
    <location>
        <begin position="1"/>
        <end position="21"/>
    </location>
</feature>
<gene>
    <name evidence="4" type="ORF">LAX5112_03662</name>
</gene>
<evidence type="ECO:0000313" key="4">
    <source>
        <dbReference type="EMBL" id="CTQ73802.1"/>
    </source>
</evidence>
<evidence type="ECO:0000313" key="5">
    <source>
        <dbReference type="Proteomes" id="UP000053235"/>
    </source>
</evidence>
<keyword evidence="2" id="KW-0472">Membrane</keyword>
<name>A0A0M7AHA0_9HYPH</name>
<evidence type="ECO:0000256" key="1">
    <source>
        <dbReference type="SAM" id="MobiDB-lite"/>
    </source>
</evidence>
<dbReference type="Proteomes" id="UP000053235">
    <property type="component" value="Unassembled WGS sequence"/>
</dbReference>
<dbReference type="EMBL" id="CXWD01000015">
    <property type="protein sequence ID" value="CTQ73802.1"/>
    <property type="molecule type" value="Genomic_DNA"/>
</dbReference>
<keyword evidence="2" id="KW-1133">Transmembrane helix</keyword>
<feature type="compositionally biased region" description="Acidic residues" evidence="1">
    <location>
        <begin position="63"/>
        <end position="74"/>
    </location>
</feature>
<dbReference type="AlphaFoldDB" id="A0A0M7AHA0"/>
<accession>A0A0M7AHA0</accession>
<evidence type="ECO:0000256" key="3">
    <source>
        <dbReference type="SAM" id="SignalP"/>
    </source>
</evidence>
<dbReference type="STRING" id="388408.LAX5112_03662"/>
<dbReference type="InterPro" id="IPR046619">
    <property type="entry name" value="DUF6732"/>
</dbReference>
<feature type="region of interest" description="Disordered" evidence="1">
    <location>
        <begin position="58"/>
        <end position="81"/>
    </location>
</feature>
<protein>
    <submittedName>
        <fullName evidence="4">Uncharacterized protein</fullName>
    </submittedName>
</protein>
<organism evidence="4 5">
    <name type="scientific">Roseibium alexandrii</name>
    <dbReference type="NCBI Taxonomy" id="388408"/>
    <lineage>
        <taxon>Bacteria</taxon>
        <taxon>Pseudomonadati</taxon>
        <taxon>Pseudomonadota</taxon>
        <taxon>Alphaproteobacteria</taxon>
        <taxon>Hyphomicrobiales</taxon>
        <taxon>Stappiaceae</taxon>
        <taxon>Roseibium</taxon>
    </lineage>
</organism>
<reference evidence="5" key="1">
    <citation type="submission" date="2015-07" db="EMBL/GenBank/DDBJ databases">
        <authorList>
            <person name="Rodrigo-Torres Lidia"/>
            <person name="Arahal R.David."/>
        </authorList>
    </citation>
    <scope>NUCLEOTIDE SEQUENCE [LARGE SCALE GENOMIC DNA]</scope>
    <source>
        <strain evidence="5">CECT 5112</strain>
    </source>
</reference>
<feature type="chain" id="PRO_5005809324" evidence="3">
    <location>
        <begin position="22"/>
        <end position="81"/>
    </location>
</feature>
<keyword evidence="3" id="KW-0732">Signal</keyword>
<dbReference type="Pfam" id="PF20506">
    <property type="entry name" value="DUF6732"/>
    <property type="match status" value="1"/>
</dbReference>
<dbReference type="RefSeq" id="WP_055673004.1">
    <property type="nucleotide sequence ID" value="NZ_CXWD01000015.1"/>
</dbReference>
<keyword evidence="2" id="KW-0812">Transmembrane</keyword>
<feature type="transmembrane region" description="Helical" evidence="2">
    <location>
        <begin position="33"/>
        <end position="54"/>
    </location>
</feature>
<keyword evidence="5" id="KW-1185">Reference proteome</keyword>
<evidence type="ECO:0000256" key="2">
    <source>
        <dbReference type="SAM" id="Phobius"/>
    </source>
</evidence>
<proteinExistence type="predicted"/>
<sequence length="81" mass="7983">MTLRIILSAVLPFSAPSAAFAHAGHLGELAGHAHWAGAAALAGAALIAGVVAWAGRKDKDSAADSDEADAEPGETAENPAP</sequence>